<organism evidence="2 3">
    <name type="scientific">Comamonas testosteroni TK102</name>
    <dbReference type="NCBI Taxonomy" id="1392005"/>
    <lineage>
        <taxon>Bacteria</taxon>
        <taxon>Pseudomonadati</taxon>
        <taxon>Pseudomonadota</taxon>
        <taxon>Betaproteobacteria</taxon>
        <taxon>Burkholderiales</taxon>
        <taxon>Comamonadaceae</taxon>
        <taxon>Comamonas</taxon>
    </lineage>
</organism>
<keyword evidence="1" id="KW-1133">Transmembrane helix</keyword>
<feature type="transmembrane region" description="Helical" evidence="1">
    <location>
        <begin position="108"/>
        <end position="126"/>
    </location>
</feature>
<evidence type="ECO:0000313" key="3">
    <source>
        <dbReference type="Proteomes" id="UP000028782"/>
    </source>
</evidence>
<accession>A0A076PK37</accession>
<dbReference type="RefSeq" id="WP_043373211.1">
    <property type="nucleotide sequence ID" value="NZ_CP006704.1"/>
</dbReference>
<dbReference type="HOGENOM" id="CLU_1822097_0_0_4"/>
<proteinExistence type="predicted"/>
<dbReference type="KEGG" id="ctes:O987_15655"/>
<feature type="transmembrane region" description="Helical" evidence="1">
    <location>
        <begin position="52"/>
        <end position="75"/>
    </location>
</feature>
<gene>
    <name evidence="2" type="ORF">O987_15655</name>
</gene>
<evidence type="ECO:0000256" key="1">
    <source>
        <dbReference type="SAM" id="Phobius"/>
    </source>
</evidence>
<feature type="transmembrane region" description="Helical" evidence="1">
    <location>
        <begin position="82"/>
        <end position="102"/>
    </location>
</feature>
<reference evidence="2 3" key="1">
    <citation type="journal article" date="2014" name="Genome Announc.">
        <title>Complete Genome Sequence of Polychlorinated Biphenyl Degrader Comamonas testosteroni TK102 (NBRC 109938).</title>
        <authorList>
            <person name="Fukuda K."/>
            <person name="Hosoyama A."/>
            <person name="Tsuchikane K."/>
            <person name="Ohji S."/>
            <person name="Yamazoe A."/>
            <person name="Fujita N."/>
            <person name="Shintani M."/>
            <person name="Kimbara K."/>
        </authorList>
    </citation>
    <scope>NUCLEOTIDE SEQUENCE [LARGE SCALE GENOMIC DNA]</scope>
    <source>
        <strain evidence="2">TK102</strain>
    </source>
</reference>
<keyword evidence="1" id="KW-0472">Membrane</keyword>
<evidence type="ECO:0000313" key="2">
    <source>
        <dbReference type="EMBL" id="AIJ47244.1"/>
    </source>
</evidence>
<protein>
    <submittedName>
        <fullName evidence="2">Uncharacterized protein</fullName>
    </submittedName>
</protein>
<keyword evidence="1" id="KW-0812">Transmembrane</keyword>
<name>A0A076PK37_COMTE</name>
<dbReference type="AlphaFoldDB" id="A0A076PK37"/>
<sequence length="141" mass="15266">MGKSTYRALVIASLGIPILGMLAEYGFDLVPQELADLSQSLLMQSEVGPTDWIFLLALSVLVVLGLISFYGMLWFRAWAPRFTLWSSVATAVVACFSPPIVLSGLGNATSGLGFALFGAVLALPYYSPEVREMFWPSKPEA</sequence>
<dbReference type="EMBL" id="CP006704">
    <property type="protein sequence ID" value="AIJ47244.1"/>
    <property type="molecule type" value="Genomic_DNA"/>
</dbReference>
<dbReference type="Proteomes" id="UP000028782">
    <property type="component" value="Chromosome"/>
</dbReference>